<sequence length="88" mass="10449">MEHVYFYIFIHVLLHSPAYRAPKPTNKPPLNSTARVKRTLRFDGIFHEPPFFINPYAIVQAVLEHQENQGTDWVIPIIEFYTYFNTLK</sequence>
<dbReference type="Proteomes" id="UP000199109">
    <property type="component" value="Unassembled WGS sequence"/>
</dbReference>
<keyword evidence="2" id="KW-1185">Reference proteome</keyword>
<accession>A0A1G7ADH7</accession>
<evidence type="ECO:0000313" key="1">
    <source>
        <dbReference type="EMBL" id="SDE12862.1"/>
    </source>
</evidence>
<evidence type="ECO:0000313" key="2">
    <source>
        <dbReference type="Proteomes" id="UP000199109"/>
    </source>
</evidence>
<gene>
    <name evidence="1" type="ORF">SAMN05421636_103335</name>
</gene>
<reference evidence="1 2" key="1">
    <citation type="submission" date="2016-10" db="EMBL/GenBank/DDBJ databases">
        <authorList>
            <person name="de Groot N.N."/>
        </authorList>
    </citation>
    <scope>NUCLEOTIDE SEQUENCE [LARGE SCALE GENOMIC DNA]</scope>
    <source>
        <strain evidence="1 2">DSM 23421</strain>
    </source>
</reference>
<proteinExistence type="predicted"/>
<organism evidence="1 2">
    <name type="scientific">Pricia antarctica</name>
    <dbReference type="NCBI Taxonomy" id="641691"/>
    <lineage>
        <taxon>Bacteria</taxon>
        <taxon>Pseudomonadati</taxon>
        <taxon>Bacteroidota</taxon>
        <taxon>Flavobacteriia</taxon>
        <taxon>Flavobacteriales</taxon>
        <taxon>Flavobacteriaceae</taxon>
        <taxon>Pricia</taxon>
    </lineage>
</organism>
<dbReference type="EMBL" id="FNAO01000003">
    <property type="protein sequence ID" value="SDE12862.1"/>
    <property type="molecule type" value="Genomic_DNA"/>
</dbReference>
<name>A0A1G7ADH7_9FLAO</name>
<dbReference type="STRING" id="641691.SAMN05421636_103335"/>
<protein>
    <submittedName>
        <fullName evidence="1">Uncharacterized protein</fullName>
    </submittedName>
</protein>
<dbReference type="AlphaFoldDB" id="A0A1G7ADH7"/>